<proteinExistence type="predicted"/>
<accession>A0A7G8PWY9</accession>
<keyword evidence="2" id="KW-1185">Reference proteome</keyword>
<dbReference type="Gene3D" id="3.30.420.260">
    <property type="match status" value="1"/>
</dbReference>
<protein>
    <submittedName>
        <fullName evidence="1">Uncharacterized protein</fullName>
    </submittedName>
</protein>
<dbReference type="KEGG" id="alti:ALE3EI_2313"/>
<dbReference type="Pfam" id="PF12864">
    <property type="entry name" value="DUF3822"/>
    <property type="match status" value="1"/>
</dbReference>
<organism evidence="1 2">
    <name type="scientific">Constantimarinum furrinae</name>
    <dbReference type="NCBI Taxonomy" id="2562285"/>
    <lineage>
        <taxon>Bacteria</taxon>
        <taxon>Pseudomonadati</taxon>
        <taxon>Bacteroidota</taxon>
        <taxon>Flavobacteriia</taxon>
        <taxon>Flavobacteriales</taxon>
        <taxon>Flavobacteriaceae</taxon>
        <taxon>Altibacter/Constantimarinum group</taxon>
        <taxon>Constantimarinum</taxon>
    </lineage>
</organism>
<dbReference type="AlphaFoldDB" id="A0A7G8PWY9"/>
<name>A0A7G8PWY9_9FLAO</name>
<evidence type="ECO:0000313" key="1">
    <source>
        <dbReference type="EMBL" id="QNJ98855.1"/>
    </source>
</evidence>
<dbReference type="InterPro" id="IPR024213">
    <property type="entry name" value="DUF3822"/>
</dbReference>
<dbReference type="Proteomes" id="UP000515514">
    <property type="component" value="Chromosome"/>
</dbReference>
<reference evidence="1 2" key="1">
    <citation type="submission" date="2020-04" db="EMBL/GenBank/DDBJ databases">
        <title>Genome sequence of Altibacter aquimarinus strain ALE3EI.</title>
        <authorList>
            <person name="Oh H.-M."/>
            <person name="Jang D."/>
        </authorList>
    </citation>
    <scope>NUCLEOTIDE SEQUENCE [LARGE SCALE GENOMIC DNA]</scope>
    <source>
        <strain evidence="1 2">ALE3EI</strain>
    </source>
</reference>
<sequence>MTHQTTNNIITNTNTRLSVQITLTGLSFLVTHAQTKETTYFTEKKFDAPRTPEELLIELEAIFSTDKALQQNFDDVNLVYAGSPYTLVPAALFDENKLSDYLKFNTRILANDFIAFDNLDNYDIKIVYIPWVNINNYLFDKFGSFQYYNAISILLKLVMDAEKYSPATAVYIHVLSDSFDLLVMKNGKLELCNSYPFKTPEDLIYYILFSFEQLNLNPDTLDVKLFGKIDVGDSNYEIIYKYVRHVSFPGKEFLPKSEIKNEGAHHNVVLKSL</sequence>
<dbReference type="EMBL" id="CP052909">
    <property type="protein sequence ID" value="QNJ98855.1"/>
    <property type="molecule type" value="Genomic_DNA"/>
</dbReference>
<gene>
    <name evidence="1" type="ORF">ALE3EI_2313</name>
</gene>
<evidence type="ECO:0000313" key="2">
    <source>
        <dbReference type="Proteomes" id="UP000515514"/>
    </source>
</evidence>
<dbReference type="Gene3D" id="3.30.420.250">
    <property type="match status" value="1"/>
</dbReference>
<dbReference type="CDD" id="cd24013">
    <property type="entry name" value="ASKHA_ATPase_BT3980-like"/>
    <property type="match status" value="1"/>
</dbReference>
<dbReference type="RefSeq" id="WP_186988850.1">
    <property type="nucleotide sequence ID" value="NZ_CP052909.1"/>
</dbReference>